<organism evidence="1 2">
    <name type="scientific">Melastoma candidum</name>
    <dbReference type="NCBI Taxonomy" id="119954"/>
    <lineage>
        <taxon>Eukaryota</taxon>
        <taxon>Viridiplantae</taxon>
        <taxon>Streptophyta</taxon>
        <taxon>Embryophyta</taxon>
        <taxon>Tracheophyta</taxon>
        <taxon>Spermatophyta</taxon>
        <taxon>Magnoliopsida</taxon>
        <taxon>eudicotyledons</taxon>
        <taxon>Gunneridae</taxon>
        <taxon>Pentapetalae</taxon>
        <taxon>rosids</taxon>
        <taxon>malvids</taxon>
        <taxon>Myrtales</taxon>
        <taxon>Melastomataceae</taxon>
        <taxon>Melastomatoideae</taxon>
        <taxon>Melastomateae</taxon>
        <taxon>Melastoma</taxon>
    </lineage>
</organism>
<evidence type="ECO:0000313" key="2">
    <source>
        <dbReference type="Proteomes" id="UP001057402"/>
    </source>
</evidence>
<accession>A0ACB9RRD7</accession>
<reference evidence="2" key="1">
    <citation type="journal article" date="2023" name="Front. Plant Sci.">
        <title>Chromosomal-level genome assembly of Melastoma candidum provides insights into trichome evolution.</title>
        <authorList>
            <person name="Zhong Y."/>
            <person name="Wu W."/>
            <person name="Sun C."/>
            <person name="Zou P."/>
            <person name="Liu Y."/>
            <person name="Dai S."/>
            <person name="Zhou R."/>
        </authorList>
    </citation>
    <scope>NUCLEOTIDE SEQUENCE [LARGE SCALE GENOMIC DNA]</scope>
</reference>
<comment type="caution">
    <text evidence="1">The sequence shown here is derived from an EMBL/GenBank/DDBJ whole genome shotgun (WGS) entry which is preliminary data.</text>
</comment>
<dbReference type="Proteomes" id="UP001057402">
    <property type="component" value="Chromosome 3"/>
</dbReference>
<name>A0ACB9RRD7_9MYRT</name>
<gene>
    <name evidence="1" type="ORF">MLD38_007135</name>
</gene>
<protein>
    <submittedName>
        <fullName evidence="1">Uncharacterized protein</fullName>
    </submittedName>
</protein>
<proteinExistence type="predicted"/>
<sequence>MVILFSVIVSTSSGSYNATLKERICSKSVYPRRSWYEPKPYECAVNWLLGFMVKHTSQAVGFDYYGNRSCGSSGETVYGHGSCNTMIQKDDCLNCMQTAYHVLFKVCKHSVGARVELGDCRISRTLIPQNETEKPGGHPASATFDLGFDGHGSRDPSFTPSVTTGVGVGVGLRSLAEDGIRLSELRTLYLLRQQNLGLSNLLGRSSSSSPGNEANNSSSYEGGGVRLPVDVRDALIEQVRINREIQDVFLSTHRVGNASAESGNSESFDLGGYYGMNRSKKVDPRFSDRKTIGWKP</sequence>
<keyword evidence="2" id="KW-1185">Reference proteome</keyword>
<evidence type="ECO:0000313" key="1">
    <source>
        <dbReference type="EMBL" id="KAI4381017.1"/>
    </source>
</evidence>
<dbReference type="EMBL" id="CM042882">
    <property type="protein sequence ID" value="KAI4381017.1"/>
    <property type="molecule type" value="Genomic_DNA"/>
</dbReference>